<name>A0AAV1I7H2_9CHLO</name>
<evidence type="ECO:0000313" key="8">
    <source>
        <dbReference type="Proteomes" id="UP001314263"/>
    </source>
</evidence>
<gene>
    <name evidence="7" type="ORF">CVIRNUC_006500</name>
</gene>
<evidence type="ECO:0000256" key="3">
    <source>
        <dbReference type="ARBA" id="ARBA00022679"/>
    </source>
</evidence>
<dbReference type="GO" id="GO:0032446">
    <property type="term" value="P:protein modification by small protein conjugation"/>
    <property type="evidence" value="ECO:0007669"/>
    <property type="project" value="TreeGrafter"/>
</dbReference>
<dbReference type="Pfam" id="PF03987">
    <property type="entry name" value="Autophagy_act_C"/>
    <property type="match status" value="1"/>
</dbReference>
<dbReference type="AlphaFoldDB" id="A0AAV1I7H2"/>
<comment type="similarity">
    <text evidence="1">Belongs to the ATG10 family.</text>
</comment>
<comment type="caution">
    <text evidence="7">The sequence shown here is derived from an EMBL/GenBank/DDBJ whole genome shotgun (WGS) entry which is preliminary data.</text>
</comment>
<dbReference type="GO" id="GO:0005829">
    <property type="term" value="C:cytosol"/>
    <property type="evidence" value="ECO:0007669"/>
    <property type="project" value="TreeGrafter"/>
</dbReference>
<dbReference type="GO" id="GO:0000045">
    <property type="term" value="P:autophagosome assembly"/>
    <property type="evidence" value="ECO:0007669"/>
    <property type="project" value="TreeGrafter"/>
</dbReference>
<protein>
    <recommendedName>
        <fullName evidence="2">Ubiquitin-like-conjugating enzyme ATG10</fullName>
    </recommendedName>
    <alternativeName>
        <fullName evidence="6">Autophagy-related protein 10</fullName>
    </alternativeName>
</protein>
<evidence type="ECO:0000313" key="7">
    <source>
        <dbReference type="EMBL" id="CAK0783301.1"/>
    </source>
</evidence>
<dbReference type="PANTHER" id="PTHR14957:SF1">
    <property type="entry name" value="UBIQUITIN-LIKE-CONJUGATING ENZYME ATG10"/>
    <property type="match status" value="1"/>
</dbReference>
<sequence>MASGMISAQHFEAGARSFAELWKTCTDAQQLWTWHDSGNALDAGYLQLDGVPVSSSAASGAEARLAGGEDEAVPWQPQYTHLYNYSIAFQPSYSVPILLFSGRKLDGAPLSWEDTLRDLPAASRATATSGDARWTFITQQEHPVTRAAMHSIHPCETATLMSLLLAQDADAGPTTARQDTVDSHLQRDAEPSWEGGHTAERLLQCHPKHGVAGGRSDELRYLCGWYSIVAPVVGLAVSFKLWTSRAEAGNGAG</sequence>
<evidence type="ECO:0000256" key="1">
    <source>
        <dbReference type="ARBA" id="ARBA00005696"/>
    </source>
</evidence>
<keyword evidence="4" id="KW-0833">Ubl conjugation pathway</keyword>
<dbReference type="InterPro" id="IPR007135">
    <property type="entry name" value="Atg3/Atg10"/>
</dbReference>
<keyword evidence="8" id="KW-1185">Reference proteome</keyword>
<dbReference type="GO" id="GO:0061651">
    <property type="term" value="F:Atg12 conjugating enzyme activity"/>
    <property type="evidence" value="ECO:0007669"/>
    <property type="project" value="TreeGrafter"/>
</dbReference>
<dbReference type="GO" id="GO:0000422">
    <property type="term" value="P:autophagy of mitochondrion"/>
    <property type="evidence" value="ECO:0007669"/>
    <property type="project" value="TreeGrafter"/>
</dbReference>
<proteinExistence type="inferred from homology"/>
<evidence type="ECO:0000256" key="2">
    <source>
        <dbReference type="ARBA" id="ARBA00021099"/>
    </source>
</evidence>
<accession>A0AAV1I7H2</accession>
<dbReference type="Gene3D" id="3.30.1460.50">
    <property type="match status" value="1"/>
</dbReference>
<keyword evidence="3" id="KW-0808">Transferase</keyword>
<dbReference type="Proteomes" id="UP001314263">
    <property type="component" value="Unassembled WGS sequence"/>
</dbReference>
<reference evidence="7 8" key="1">
    <citation type="submission" date="2023-10" db="EMBL/GenBank/DDBJ databases">
        <authorList>
            <person name="Maclean D."/>
            <person name="Macfadyen A."/>
        </authorList>
    </citation>
    <scope>NUCLEOTIDE SEQUENCE [LARGE SCALE GENOMIC DNA]</scope>
</reference>
<evidence type="ECO:0000256" key="6">
    <source>
        <dbReference type="ARBA" id="ARBA00029833"/>
    </source>
</evidence>
<organism evidence="7 8">
    <name type="scientific">Coccomyxa viridis</name>
    <dbReference type="NCBI Taxonomy" id="1274662"/>
    <lineage>
        <taxon>Eukaryota</taxon>
        <taxon>Viridiplantae</taxon>
        <taxon>Chlorophyta</taxon>
        <taxon>core chlorophytes</taxon>
        <taxon>Trebouxiophyceae</taxon>
        <taxon>Trebouxiophyceae incertae sedis</taxon>
        <taxon>Coccomyxaceae</taxon>
        <taxon>Coccomyxa</taxon>
    </lineage>
</organism>
<evidence type="ECO:0000256" key="4">
    <source>
        <dbReference type="ARBA" id="ARBA00022786"/>
    </source>
</evidence>
<dbReference type="PANTHER" id="PTHR14957">
    <property type="entry name" value="UBIQUITIN-LIKE-CONJUGATING ENZYME ATG10"/>
    <property type="match status" value="1"/>
</dbReference>
<evidence type="ECO:0000256" key="5">
    <source>
        <dbReference type="ARBA" id="ARBA00023006"/>
    </source>
</evidence>
<keyword evidence="5" id="KW-0072">Autophagy</keyword>
<dbReference type="EMBL" id="CAUYUE010000008">
    <property type="protein sequence ID" value="CAK0783301.1"/>
    <property type="molecule type" value="Genomic_DNA"/>
</dbReference>